<comment type="caution">
    <text evidence="4">The sequence shown here is derived from an EMBL/GenBank/DDBJ whole genome shotgun (WGS) entry which is preliminary data.</text>
</comment>
<evidence type="ECO:0000259" key="3">
    <source>
        <dbReference type="Pfam" id="PF00857"/>
    </source>
</evidence>
<keyword evidence="2" id="KW-0732">Signal</keyword>
<comment type="similarity">
    <text evidence="1">Belongs to the isochorismatase family.</text>
</comment>
<dbReference type="PANTHER" id="PTHR43559:SF3">
    <property type="entry name" value="HYDROLASE YCAC-RELATED"/>
    <property type="match status" value="1"/>
</dbReference>
<dbReference type="InterPro" id="IPR053152">
    <property type="entry name" value="Hydrolase_YcaC-like"/>
</dbReference>
<accession>A0A9P5V3V7</accession>
<protein>
    <recommendedName>
        <fullName evidence="3">Isochorismatase-like domain-containing protein</fullName>
    </recommendedName>
</protein>
<dbReference type="Pfam" id="PF00857">
    <property type="entry name" value="Isochorismatase"/>
    <property type="match status" value="1"/>
</dbReference>
<gene>
    <name evidence="4" type="ORF">BG015_003453</name>
</gene>
<evidence type="ECO:0000256" key="1">
    <source>
        <dbReference type="ARBA" id="ARBA00006336"/>
    </source>
</evidence>
<dbReference type="Gene3D" id="3.40.50.850">
    <property type="entry name" value="Isochorismatase-like"/>
    <property type="match status" value="1"/>
</dbReference>
<dbReference type="InterPro" id="IPR036380">
    <property type="entry name" value="Isochorismatase-like_sf"/>
</dbReference>
<evidence type="ECO:0000313" key="5">
    <source>
        <dbReference type="Proteomes" id="UP000748756"/>
    </source>
</evidence>
<proteinExistence type="inferred from homology"/>
<evidence type="ECO:0000256" key="2">
    <source>
        <dbReference type="SAM" id="SignalP"/>
    </source>
</evidence>
<name>A0A9P5V3V7_9FUNG</name>
<dbReference type="Proteomes" id="UP000748756">
    <property type="component" value="Unassembled WGS sequence"/>
</dbReference>
<feature type="domain" description="Isochorismatase-like" evidence="3">
    <location>
        <begin position="43"/>
        <end position="194"/>
    </location>
</feature>
<feature type="chain" id="PRO_5040233466" description="Isochorismatase-like domain-containing protein" evidence="2">
    <location>
        <begin position="21"/>
        <end position="238"/>
    </location>
</feature>
<dbReference type="InterPro" id="IPR000868">
    <property type="entry name" value="Isochorismatase-like_dom"/>
</dbReference>
<dbReference type="SUPFAM" id="SSF52499">
    <property type="entry name" value="Isochorismatase-like hydrolases"/>
    <property type="match status" value="1"/>
</dbReference>
<sequence length="238" mass="26197">MRTFLKLVVCAVMAIQSVTARSAPLAAGNVSFPKYNRLSMNDTAILLIDHQVGLQALVKDFDTVGFQNNVLALASIAKELNLPVVITASVPEGPNGPLMPEILEMFPDVAVVSRHGEVNAWDNPEFRAAVKKTGRKQLIMAGIVTDVCIAFPALSAIEEGYQVFAAVDASGTFNEVVRYAAWDRMSQSGVQLMNWFSILCELTRDWRVHGPVMTDIILKHLPEYKNTMITFNQTQSTN</sequence>
<dbReference type="AlphaFoldDB" id="A0A9P5V3V7"/>
<feature type="signal peptide" evidence="2">
    <location>
        <begin position="1"/>
        <end position="20"/>
    </location>
</feature>
<keyword evidence="5" id="KW-1185">Reference proteome</keyword>
<dbReference type="EMBL" id="JAAAUQ010001763">
    <property type="protein sequence ID" value="KAF9134169.1"/>
    <property type="molecule type" value="Genomic_DNA"/>
</dbReference>
<dbReference type="OrthoDB" id="167809at2759"/>
<dbReference type="PANTHER" id="PTHR43559">
    <property type="entry name" value="HYDROLASE YCAC-RELATED"/>
    <property type="match status" value="1"/>
</dbReference>
<organism evidence="4 5">
    <name type="scientific">Linnemannia schmuckeri</name>
    <dbReference type="NCBI Taxonomy" id="64567"/>
    <lineage>
        <taxon>Eukaryota</taxon>
        <taxon>Fungi</taxon>
        <taxon>Fungi incertae sedis</taxon>
        <taxon>Mucoromycota</taxon>
        <taxon>Mortierellomycotina</taxon>
        <taxon>Mortierellomycetes</taxon>
        <taxon>Mortierellales</taxon>
        <taxon>Mortierellaceae</taxon>
        <taxon>Linnemannia</taxon>
    </lineage>
</organism>
<evidence type="ECO:0000313" key="4">
    <source>
        <dbReference type="EMBL" id="KAF9134169.1"/>
    </source>
</evidence>
<dbReference type="CDD" id="cd01012">
    <property type="entry name" value="YcaC_related"/>
    <property type="match status" value="1"/>
</dbReference>
<reference evidence="4" key="1">
    <citation type="journal article" date="2020" name="Fungal Divers.">
        <title>Resolving the Mortierellaceae phylogeny through synthesis of multi-gene phylogenetics and phylogenomics.</title>
        <authorList>
            <person name="Vandepol N."/>
            <person name="Liber J."/>
            <person name="Desiro A."/>
            <person name="Na H."/>
            <person name="Kennedy M."/>
            <person name="Barry K."/>
            <person name="Grigoriev I.V."/>
            <person name="Miller A.N."/>
            <person name="O'Donnell K."/>
            <person name="Stajich J.E."/>
            <person name="Bonito G."/>
        </authorList>
    </citation>
    <scope>NUCLEOTIDE SEQUENCE</scope>
    <source>
        <strain evidence="4">NRRL 6426</strain>
    </source>
</reference>